<evidence type="ECO:0000256" key="1">
    <source>
        <dbReference type="SAM" id="MobiDB-lite"/>
    </source>
</evidence>
<keyword evidence="3" id="KW-1185">Reference proteome</keyword>
<proteinExistence type="predicted"/>
<comment type="caution">
    <text evidence="2">The sequence shown here is derived from an EMBL/GenBank/DDBJ whole genome shotgun (WGS) entry which is preliminary data.</text>
</comment>
<feature type="region of interest" description="Disordered" evidence="1">
    <location>
        <begin position="34"/>
        <end position="68"/>
    </location>
</feature>
<evidence type="ECO:0000313" key="2">
    <source>
        <dbReference type="EMBL" id="ORY47299.1"/>
    </source>
</evidence>
<accession>A0A1Y2CJV0</accession>
<evidence type="ECO:0000313" key="3">
    <source>
        <dbReference type="Proteomes" id="UP000193642"/>
    </source>
</evidence>
<feature type="non-terminal residue" evidence="2">
    <location>
        <position position="1"/>
    </location>
</feature>
<protein>
    <submittedName>
        <fullName evidence="2">Uncharacterized protein</fullName>
    </submittedName>
</protein>
<dbReference type="Proteomes" id="UP000193642">
    <property type="component" value="Unassembled WGS sequence"/>
</dbReference>
<reference evidence="2 3" key="1">
    <citation type="submission" date="2016-07" db="EMBL/GenBank/DDBJ databases">
        <title>Pervasive Adenine N6-methylation of Active Genes in Fungi.</title>
        <authorList>
            <consortium name="DOE Joint Genome Institute"/>
            <person name="Mondo S.J."/>
            <person name="Dannebaum R.O."/>
            <person name="Kuo R.C."/>
            <person name="Labutti K."/>
            <person name="Haridas S."/>
            <person name="Kuo A."/>
            <person name="Salamov A."/>
            <person name="Ahrendt S.R."/>
            <person name="Lipzen A."/>
            <person name="Sullivan W."/>
            <person name="Andreopoulos W.B."/>
            <person name="Clum A."/>
            <person name="Lindquist E."/>
            <person name="Daum C."/>
            <person name="Ramamoorthy G.K."/>
            <person name="Gryganskyi A."/>
            <person name="Culley D."/>
            <person name="Magnuson J.K."/>
            <person name="James T.Y."/>
            <person name="O'Malley M.A."/>
            <person name="Stajich J.E."/>
            <person name="Spatafora J.W."/>
            <person name="Visel A."/>
            <person name="Grigoriev I.V."/>
        </authorList>
    </citation>
    <scope>NUCLEOTIDE SEQUENCE [LARGE SCALE GENOMIC DNA]</scope>
    <source>
        <strain evidence="2 3">JEL800</strain>
    </source>
</reference>
<dbReference type="EMBL" id="MCGO01000014">
    <property type="protein sequence ID" value="ORY47299.1"/>
    <property type="molecule type" value="Genomic_DNA"/>
</dbReference>
<gene>
    <name evidence="2" type="ORF">BCR33DRAFT_715047</name>
</gene>
<name>A0A1Y2CJV0_9FUNG</name>
<dbReference type="AlphaFoldDB" id="A0A1Y2CJV0"/>
<sequence length="68" mass="7609">ESEVSFWDETGGDWEECGEAPARCRKFETLLGHHQKDIQHNTPPLNDAPSPPSDSDAHQTLKHLNTLS</sequence>
<organism evidence="2 3">
    <name type="scientific">Rhizoclosmatium globosum</name>
    <dbReference type="NCBI Taxonomy" id="329046"/>
    <lineage>
        <taxon>Eukaryota</taxon>
        <taxon>Fungi</taxon>
        <taxon>Fungi incertae sedis</taxon>
        <taxon>Chytridiomycota</taxon>
        <taxon>Chytridiomycota incertae sedis</taxon>
        <taxon>Chytridiomycetes</taxon>
        <taxon>Chytridiales</taxon>
        <taxon>Chytriomycetaceae</taxon>
        <taxon>Rhizoclosmatium</taxon>
    </lineage>
</organism>